<feature type="compositionally biased region" description="Low complexity" evidence="1">
    <location>
        <begin position="121"/>
        <end position="145"/>
    </location>
</feature>
<proteinExistence type="predicted"/>
<feature type="compositionally biased region" description="Low complexity" evidence="1">
    <location>
        <begin position="320"/>
        <end position="339"/>
    </location>
</feature>
<protein>
    <submittedName>
        <fullName evidence="2">Uncharacterized protein</fullName>
    </submittedName>
</protein>
<feature type="compositionally biased region" description="Low complexity" evidence="1">
    <location>
        <begin position="276"/>
        <end position="285"/>
    </location>
</feature>
<dbReference type="EMBL" id="JACEEZ010023116">
    <property type="protein sequence ID" value="KAG0711702.1"/>
    <property type="molecule type" value="Genomic_DNA"/>
</dbReference>
<feature type="compositionally biased region" description="Pro residues" evidence="1">
    <location>
        <begin position="25"/>
        <end position="34"/>
    </location>
</feature>
<feature type="compositionally biased region" description="Low complexity" evidence="1">
    <location>
        <begin position="35"/>
        <end position="45"/>
    </location>
</feature>
<keyword evidence="3" id="KW-1185">Reference proteome</keyword>
<dbReference type="OrthoDB" id="6020705at2759"/>
<organism evidence="2 3">
    <name type="scientific">Chionoecetes opilio</name>
    <name type="common">Atlantic snow crab</name>
    <name type="synonym">Cancer opilio</name>
    <dbReference type="NCBI Taxonomy" id="41210"/>
    <lineage>
        <taxon>Eukaryota</taxon>
        <taxon>Metazoa</taxon>
        <taxon>Ecdysozoa</taxon>
        <taxon>Arthropoda</taxon>
        <taxon>Crustacea</taxon>
        <taxon>Multicrustacea</taxon>
        <taxon>Malacostraca</taxon>
        <taxon>Eumalacostraca</taxon>
        <taxon>Eucarida</taxon>
        <taxon>Decapoda</taxon>
        <taxon>Pleocyemata</taxon>
        <taxon>Brachyura</taxon>
        <taxon>Eubrachyura</taxon>
        <taxon>Majoidea</taxon>
        <taxon>Majidae</taxon>
        <taxon>Chionoecetes</taxon>
    </lineage>
</organism>
<evidence type="ECO:0000313" key="2">
    <source>
        <dbReference type="EMBL" id="KAG0711702.1"/>
    </source>
</evidence>
<comment type="caution">
    <text evidence="2">The sequence shown here is derived from an EMBL/GenBank/DDBJ whole genome shotgun (WGS) entry which is preliminary data.</text>
</comment>
<dbReference type="AlphaFoldDB" id="A0A8J4XRG0"/>
<feature type="region of interest" description="Disordered" evidence="1">
    <location>
        <begin position="207"/>
        <end position="376"/>
    </location>
</feature>
<feature type="compositionally biased region" description="Basic residues" evidence="1">
    <location>
        <begin position="263"/>
        <end position="272"/>
    </location>
</feature>
<evidence type="ECO:0000313" key="3">
    <source>
        <dbReference type="Proteomes" id="UP000770661"/>
    </source>
</evidence>
<feature type="compositionally biased region" description="Low complexity" evidence="1">
    <location>
        <begin position="346"/>
        <end position="367"/>
    </location>
</feature>
<feature type="compositionally biased region" description="Basic residues" evidence="1">
    <location>
        <begin position="83"/>
        <end position="113"/>
    </location>
</feature>
<accession>A0A8J4XRG0</accession>
<reference evidence="2" key="1">
    <citation type="submission" date="2020-07" db="EMBL/GenBank/DDBJ databases">
        <title>The High-quality genome of the commercially important snow crab, Chionoecetes opilio.</title>
        <authorList>
            <person name="Jeong J.-H."/>
            <person name="Ryu S."/>
        </authorList>
    </citation>
    <scope>NUCLEOTIDE SEQUENCE</scope>
    <source>
        <strain evidence="2">MADBK_172401_WGS</strain>
        <tissue evidence="2">Digestive gland</tissue>
    </source>
</reference>
<feature type="compositionally biased region" description="Low complexity" evidence="1">
    <location>
        <begin position="215"/>
        <end position="225"/>
    </location>
</feature>
<feature type="compositionally biased region" description="Pro residues" evidence="1">
    <location>
        <begin position="286"/>
        <end position="319"/>
    </location>
</feature>
<evidence type="ECO:0000256" key="1">
    <source>
        <dbReference type="SAM" id="MobiDB-lite"/>
    </source>
</evidence>
<gene>
    <name evidence="2" type="ORF">GWK47_002240</name>
</gene>
<feature type="compositionally biased region" description="Pro residues" evidence="1">
    <location>
        <begin position="248"/>
        <end position="258"/>
    </location>
</feature>
<feature type="region of interest" description="Disordered" evidence="1">
    <location>
        <begin position="1"/>
        <end position="174"/>
    </location>
</feature>
<dbReference type="Proteomes" id="UP000770661">
    <property type="component" value="Unassembled WGS sequence"/>
</dbReference>
<sequence length="406" mass="43337">MSGDAAPSSPPGSLGGASPTTQGEPKPPVPPRRTPPSTLLLPNPVAAVDKAPHSDSPTSSPKDLPLFGVEGPLSRPPRDAPTTHHHQHHPHHHHHYHNHHQQHHNNNHHHHQHYPMNNDDNYINTNIFGNNNSAYTTTTNNNSHNNKQRCEDSGSDSDTPPEVPPRSEASQHCSTTTTYSINGVAGGGFRGPVKPRIAGEYIYTKSEIPPPLAPRAPSSSARWSPMGGPGMVSSAGMTSVHNLMYRSLPPPPPSPGPTTPTHTHTHHHHPYHNARVSSPTHTPLHSPLPPPPSVPLPPTPTSPAPTTPTTQAPPVPVGPAPHAHTTSAATLPPTPTSRSSAHRRTPSSGSGESVGSPPMSASWAPSPLREEARTHTRCSLEDLRHSELKKKQVRLCVCGWVGDANL</sequence>
<name>A0A8J4XRG0_CHIOP</name>